<comment type="similarity">
    <text evidence="7">Belongs to the DNA polymerase HolA subunit family.</text>
</comment>
<dbReference type="Pfam" id="PF06144">
    <property type="entry name" value="DNA_pol3_delta"/>
    <property type="match status" value="1"/>
</dbReference>
<dbReference type="Gene3D" id="1.20.272.10">
    <property type="match status" value="1"/>
</dbReference>
<evidence type="ECO:0000259" key="10">
    <source>
        <dbReference type="Pfam" id="PF21694"/>
    </source>
</evidence>
<dbReference type="GO" id="GO:0003887">
    <property type="term" value="F:DNA-directed DNA polymerase activity"/>
    <property type="evidence" value="ECO:0007669"/>
    <property type="project" value="UniProtKB-KW"/>
</dbReference>
<evidence type="ECO:0000259" key="9">
    <source>
        <dbReference type="Pfam" id="PF06144"/>
    </source>
</evidence>
<dbReference type="InterPro" id="IPR005790">
    <property type="entry name" value="DNA_polIII_delta"/>
</dbReference>
<keyword evidence="3" id="KW-0808">Transferase</keyword>
<dbReference type="PANTHER" id="PTHR34388">
    <property type="entry name" value="DNA POLYMERASE III SUBUNIT DELTA"/>
    <property type="match status" value="1"/>
</dbReference>
<feature type="domain" description="DNA polymerase III delta subunit-like C-terminal" evidence="10">
    <location>
        <begin position="196"/>
        <end position="315"/>
    </location>
</feature>
<evidence type="ECO:0000256" key="2">
    <source>
        <dbReference type="ARBA" id="ARBA00017703"/>
    </source>
</evidence>
<dbReference type="PANTHER" id="PTHR34388:SF1">
    <property type="entry name" value="DNA POLYMERASE III SUBUNIT DELTA"/>
    <property type="match status" value="1"/>
</dbReference>
<accession>A0A0G0FFB1</accession>
<reference evidence="11 12" key="1">
    <citation type="journal article" date="2015" name="Nature">
        <title>rRNA introns, odd ribosomes, and small enigmatic genomes across a large radiation of phyla.</title>
        <authorList>
            <person name="Brown C.T."/>
            <person name="Hug L.A."/>
            <person name="Thomas B.C."/>
            <person name="Sharon I."/>
            <person name="Castelle C.J."/>
            <person name="Singh A."/>
            <person name="Wilkins M.J."/>
            <person name="Williams K.H."/>
            <person name="Banfield J.F."/>
        </authorList>
    </citation>
    <scope>NUCLEOTIDE SEQUENCE [LARGE SCALE GENOMIC DNA]</scope>
</reference>
<dbReference type="EC" id="2.7.7.7" evidence="1"/>
<organism evidence="11 12">
    <name type="scientific">Berkelbacteria bacterium GW2011_GWA1_36_9</name>
    <dbReference type="NCBI Taxonomy" id="1618331"/>
    <lineage>
        <taxon>Bacteria</taxon>
        <taxon>Candidatus Berkelbacteria</taxon>
    </lineage>
</organism>
<evidence type="ECO:0000256" key="8">
    <source>
        <dbReference type="ARBA" id="ARBA00049244"/>
    </source>
</evidence>
<dbReference type="SUPFAM" id="SSF52540">
    <property type="entry name" value="P-loop containing nucleoside triphosphate hydrolases"/>
    <property type="match status" value="1"/>
</dbReference>
<dbReference type="SUPFAM" id="SSF48019">
    <property type="entry name" value="post-AAA+ oligomerization domain-like"/>
    <property type="match status" value="1"/>
</dbReference>
<evidence type="ECO:0000256" key="3">
    <source>
        <dbReference type="ARBA" id="ARBA00022679"/>
    </source>
</evidence>
<dbReference type="InterPro" id="IPR027417">
    <property type="entry name" value="P-loop_NTPase"/>
</dbReference>
<dbReference type="InterPro" id="IPR010372">
    <property type="entry name" value="DNA_pol3_delta_N"/>
</dbReference>
<keyword evidence="4" id="KW-0548">Nucleotidyltransferase</keyword>
<evidence type="ECO:0000256" key="4">
    <source>
        <dbReference type="ARBA" id="ARBA00022695"/>
    </source>
</evidence>
<dbReference type="AlphaFoldDB" id="A0A0G0FFB1"/>
<dbReference type="Proteomes" id="UP000034508">
    <property type="component" value="Unassembled WGS sequence"/>
</dbReference>
<dbReference type="EMBL" id="LBSM01000016">
    <property type="protein sequence ID" value="KKQ17798.1"/>
    <property type="molecule type" value="Genomic_DNA"/>
</dbReference>
<dbReference type="GO" id="GO:0009360">
    <property type="term" value="C:DNA polymerase III complex"/>
    <property type="evidence" value="ECO:0007669"/>
    <property type="project" value="InterPro"/>
</dbReference>
<sequence length="316" mass="36846">MIIFLYGEDSYRAKRKLEEIILGYKKIHKSGLNLIYIDAKETNFDDFYSNFKITSMFAEKKLIILRNVFSNSKFQEELLENIKEMEELKDIVVVYEDIAVDQRTKLFKALVKSAKCQEFDYLPPIALRKWVLQEFGKNKVKINPDALGLLIEFVKNDLWQMANEINKLSNYRKGGHPLVGLVKKEDIELLIKPNVENDIFKTIDSMASKNKKQALLLLHKYLEEGENPLYLLSMIAYQFRTLLIIKEMIDKKMPYIAIAQKSGLHPFVVQKSYYMCSQFSMAQLKKIYQRIFQVDSDIKTGKIEAETALDLLVAEI</sequence>
<feature type="domain" description="DNA polymerase III delta N-terminal" evidence="9">
    <location>
        <begin position="4"/>
        <end position="116"/>
    </location>
</feature>
<dbReference type="GO" id="GO:0006261">
    <property type="term" value="P:DNA-templated DNA replication"/>
    <property type="evidence" value="ECO:0007669"/>
    <property type="project" value="TreeGrafter"/>
</dbReference>
<dbReference type="Pfam" id="PF21694">
    <property type="entry name" value="DNA_pol3_delta_C"/>
    <property type="match status" value="1"/>
</dbReference>
<dbReference type="NCBIfam" id="TIGR01128">
    <property type="entry name" value="holA"/>
    <property type="match status" value="1"/>
</dbReference>
<evidence type="ECO:0000256" key="5">
    <source>
        <dbReference type="ARBA" id="ARBA00022705"/>
    </source>
</evidence>
<dbReference type="GO" id="GO:0003677">
    <property type="term" value="F:DNA binding"/>
    <property type="evidence" value="ECO:0007669"/>
    <property type="project" value="InterPro"/>
</dbReference>
<evidence type="ECO:0000313" key="11">
    <source>
        <dbReference type="EMBL" id="KKQ17798.1"/>
    </source>
</evidence>
<proteinExistence type="inferred from homology"/>
<evidence type="ECO:0000313" key="12">
    <source>
        <dbReference type="Proteomes" id="UP000034508"/>
    </source>
</evidence>
<dbReference type="InterPro" id="IPR048466">
    <property type="entry name" value="DNA_pol3_delta-like_C"/>
</dbReference>
<keyword evidence="5" id="KW-0235">DNA replication</keyword>
<protein>
    <recommendedName>
        <fullName evidence="2">DNA polymerase III subunit delta</fullName>
        <ecNumber evidence="1">2.7.7.7</ecNumber>
    </recommendedName>
</protein>
<evidence type="ECO:0000256" key="1">
    <source>
        <dbReference type="ARBA" id="ARBA00012417"/>
    </source>
</evidence>
<dbReference type="Gene3D" id="3.40.50.300">
    <property type="entry name" value="P-loop containing nucleotide triphosphate hydrolases"/>
    <property type="match status" value="1"/>
</dbReference>
<gene>
    <name evidence="11" type="ORF">US31_C0016G0005</name>
</gene>
<dbReference type="Gene3D" id="1.10.8.60">
    <property type="match status" value="1"/>
</dbReference>
<evidence type="ECO:0000256" key="6">
    <source>
        <dbReference type="ARBA" id="ARBA00022932"/>
    </source>
</evidence>
<keyword evidence="6" id="KW-0239">DNA-directed DNA polymerase</keyword>
<evidence type="ECO:0000256" key="7">
    <source>
        <dbReference type="ARBA" id="ARBA00034754"/>
    </source>
</evidence>
<comment type="caution">
    <text evidence="11">The sequence shown here is derived from an EMBL/GenBank/DDBJ whole genome shotgun (WGS) entry which is preliminary data.</text>
</comment>
<dbReference type="InterPro" id="IPR008921">
    <property type="entry name" value="DNA_pol3_clamp-load_cplx_C"/>
</dbReference>
<comment type="catalytic activity">
    <reaction evidence="8">
        <text>DNA(n) + a 2'-deoxyribonucleoside 5'-triphosphate = DNA(n+1) + diphosphate</text>
        <dbReference type="Rhea" id="RHEA:22508"/>
        <dbReference type="Rhea" id="RHEA-COMP:17339"/>
        <dbReference type="Rhea" id="RHEA-COMP:17340"/>
        <dbReference type="ChEBI" id="CHEBI:33019"/>
        <dbReference type="ChEBI" id="CHEBI:61560"/>
        <dbReference type="ChEBI" id="CHEBI:173112"/>
        <dbReference type="EC" id="2.7.7.7"/>
    </reaction>
</comment>
<name>A0A0G0FFB1_9BACT</name>